<comment type="caution">
    <text evidence="2">The sequence shown here is derived from an EMBL/GenBank/DDBJ whole genome shotgun (WGS) entry which is preliminary data.</text>
</comment>
<organism evidence="2 3">
    <name type="scientific">Rubroshorea leprosula</name>
    <dbReference type="NCBI Taxonomy" id="152421"/>
    <lineage>
        <taxon>Eukaryota</taxon>
        <taxon>Viridiplantae</taxon>
        <taxon>Streptophyta</taxon>
        <taxon>Embryophyta</taxon>
        <taxon>Tracheophyta</taxon>
        <taxon>Spermatophyta</taxon>
        <taxon>Magnoliopsida</taxon>
        <taxon>eudicotyledons</taxon>
        <taxon>Gunneridae</taxon>
        <taxon>Pentapetalae</taxon>
        <taxon>rosids</taxon>
        <taxon>malvids</taxon>
        <taxon>Malvales</taxon>
        <taxon>Dipterocarpaceae</taxon>
        <taxon>Rubroshorea</taxon>
    </lineage>
</organism>
<evidence type="ECO:0000256" key="1">
    <source>
        <dbReference type="SAM" id="MobiDB-lite"/>
    </source>
</evidence>
<accession>A0AAV5LX42</accession>
<keyword evidence="3" id="KW-1185">Reference proteome</keyword>
<feature type="compositionally biased region" description="Polar residues" evidence="1">
    <location>
        <begin position="125"/>
        <end position="137"/>
    </location>
</feature>
<evidence type="ECO:0000313" key="2">
    <source>
        <dbReference type="EMBL" id="GKV41246.1"/>
    </source>
</evidence>
<reference evidence="2 3" key="1">
    <citation type="journal article" date="2021" name="Commun. Biol.">
        <title>The genome of Shorea leprosula (Dipterocarpaceae) highlights the ecological relevance of drought in aseasonal tropical rainforests.</title>
        <authorList>
            <person name="Ng K.K.S."/>
            <person name="Kobayashi M.J."/>
            <person name="Fawcett J.A."/>
            <person name="Hatakeyama M."/>
            <person name="Paape T."/>
            <person name="Ng C.H."/>
            <person name="Ang C.C."/>
            <person name="Tnah L.H."/>
            <person name="Lee C.T."/>
            <person name="Nishiyama T."/>
            <person name="Sese J."/>
            <person name="O'Brien M.J."/>
            <person name="Copetti D."/>
            <person name="Mohd Noor M.I."/>
            <person name="Ong R.C."/>
            <person name="Putra M."/>
            <person name="Sireger I.Z."/>
            <person name="Indrioko S."/>
            <person name="Kosugi Y."/>
            <person name="Izuno A."/>
            <person name="Isagi Y."/>
            <person name="Lee S.L."/>
            <person name="Shimizu K.K."/>
        </authorList>
    </citation>
    <scope>NUCLEOTIDE SEQUENCE [LARGE SCALE GENOMIC DNA]</scope>
    <source>
        <strain evidence="2">214</strain>
    </source>
</reference>
<feature type="compositionally biased region" description="Basic residues" evidence="1">
    <location>
        <begin position="77"/>
        <end position="88"/>
    </location>
</feature>
<dbReference type="PANTHER" id="PTHR33052">
    <property type="entry name" value="DUF4228 DOMAIN PROTEIN-RELATED"/>
    <property type="match status" value="1"/>
</dbReference>
<gene>
    <name evidence="2" type="ORF">SLEP1_g48811</name>
</gene>
<sequence length="144" mass="16070">MKKYPNFARPEVFRRPGESLVRAEEILTPGEKFLLVPKRTVRKLRKTIRKQSDGEEACILGNMFAKGNSGGGDSIGGRRKKHEVRKQMRFIGIDGKNKAVGKTEQGIPKKSPDSNAGEGKRRPRNATSWQPDLTSITELHGSDK</sequence>
<dbReference type="Proteomes" id="UP001054252">
    <property type="component" value="Unassembled WGS sequence"/>
</dbReference>
<name>A0AAV5LX42_9ROSI</name>
<protein>
    <submittedName>
        <fullName evidence="2">Uncharacterized protein</fullName>
    </submittedName>
</protein>
<dbReference type="AlphaFoldDB" id="A0AAV5LX42"/>
<evidence type="ECO:0000313" key="3">
    <source>
        <dbReference type="Proteomes" id="UP001054252"/>
    </source>
</evidence>
<feature type="region of interest" description="Disordered" evidence="1">
    <location>
        <begin position="63"/>
        <end position="144"/>
    </location>
</feature>
<dbReference type="EMBL" id="BPVZ01000148">
    <property type="protein sequence ID" value="GKV41246.1"/>
    <property type="molecule type" value="Genomic_DNA"/>
</dbReference>
<proteinExistence type="predicted"/>